<accession>A0AAV9MZ65</accession>
<sequence length="215" mass="23476">MAEIPERVLVEILSPRAKEGGKGEIVSTFRTIWATSNEAAKSSDLPPSLGLRVFSNVKTHPEEAGLFLFWRSMEHHDSLAETPGFAPAAKLFGEKVVPGLENPLDPIYLWTRQGEVALQEATCCEVIEIQTPGSEDVDSLDKKLATSLENLSLGGDFVGYFYGPRNNDATKAVVVTKWTSKSVINDSSCAQKMEQALLGVFGQGSSIEKRKQIYA</sequence>
<evidence type="ECO:0000313" key="2">
    <source>
        <dbReference type="Proteomes" id="UP001358417"/>
    </source>
</evidence>
<proteinExistence type="predicted"/>
<comment type="caution">
    <text evidence="1">The sequence shown here is derived from an EMBL/GenBank/DDBJ whole genome shotgun (WGS) entry which is preliminary data.</text>
</comment>
<reference evidence="1 2" key="1">
    <citation type="submission" date="2023-08" db="EMBL/GenBank/DDBJ databases">
        <title>Black Yeasts Isolated from many extreme environments.</title>
        <authorList>
            <person name="Coleine C."/>
            <person name="Stajich J.E."/>
            <person name="Selbmann L."/>
        </authorList>
    </citation>
    <scope>NUCLEOTIDE SEQUENCE [LARGE SCALE GENOMIC DNA]</scope>
    <source>
        <strain evidence="1 2">CCFEE 5792</strain>
    </source>
</reference>
<evidence type="ECO:0008006" key="3">
    <source>
        <dbReference type="Google" id="ProtNLM"/>
    </source>
</evidence>
<name>A0AAV9MZ65_9EURO</name>
<dbReference type="EMBL" id="JAVRRD010000027">
    <property type="protein sequence ID" value="KAK5046986.1"/>
    <property type="molecule type" value="Genomic_DNA"/>
</dbReference>
<dbReference type="Proteomes" id="UP001358417">
    <property type="component" value="Unassembled WGS sequence"/>
</dbReference>
<organism evidence="1 2">
    <name type="scientific">Exophiala bonariae</name>
    <dbReference type="NCBI Taxonomy" id="1690606"/>
    <lineage>
        <taxon>Eukaryota</taxon>
        <taxon>Fungi</taxon>
        <taxon>Dikarya</taxon>
        <taxon>Ascomycota</taxon>
        <taxon>Pezizomycotina</taxon>
        <taxon>Eurotiomycetes</taxon>
        <taxon>Chaetothyriomycetidae</taxon>
        <taxon>Chaetothyriales</taxon>
        <taxon>Herpotrichiellaceae</taxon>
        <taxon>Exophiala</taxon>
    </lineage>
</organism>
<dbReference type="RefSeq" id="XP_064702553.1">
    <property type="nucleotide sequence ID" value="XM_064850484.1"/>
</dbReference>
<gene>
    <name evidence="1" type="ORF">LTR84_006928</name>
</gene>
<dbReference type="AlphaFoldDB" id="A0AAV9MZ65"/>
<keyword evidence="2" id="KW-1185">Reference proteome</keyword>
<protein>
    <recommendedName>
        <fullName evidence="3">ABM domain-containing protein</fullName>
    </recommendedName>
</protein>
<dbReference type="GeneID" id="89975096"/>
<evidence type="ECO:0000313" key="1">
    <source>
        <dbReference type="EMBL" id="KAK5046986.1"/>
    </source>
</evidence>